<dbReference type="eggNOG" id="COG0846">
    <property type="taxonomic scope" value="Bacteria"/>
</dbReference>
<dbReference type="SUPFAM" id="SSF52467">
    <property type="entry name" value="DHS-like NAD/FAD-binding domain"/>
    <property type="match status" value="1"/>
</dbReference>
<dbReference type="InterPro" id="IPR026591">
    <property type="entry name" value="Sirtuin_cat_small_dom_sf"/>
</dbReference>
<dbReference type="GO" id="GO:0017136">
    <property type="term" value="F:histone deacetylase activity, NAD-dependent"/>
    <property type="evidence" value="ECO:0007669"/>
    <property type="project" value="TreeGrafter"/>
</dbReference>
<dbReference type="Gene3D" id="3.30.1600.10">
    <property type="entry name" value="SIR2/SIRT2 'Small Domain"/>
    <property type="match status" value="1"/>
</dbReference>
<dbReference type="Gene3D" id="3.40.50.1220">
    <property type="entry name" value="TPP-binding domain"/>
    <property type="match status" value="1"/>
</dbReference>
<evidence type="ECO:0000256" key="4">
    <source>
        <dbReference type="PROSITE-ProRule" id="PRU00236"/>
    </source>
</evidence>
<keyword evidence="4" id="KW-0862">Zinc</keyword>
<dbReference type="STRING" id="582402.Hbal_0040"/>
<feature type="binding site" evidence="4">
    <location>
        <position position="125"/>
    </location>
    <ligand>
        <name>Zn(2+)</name>
        <dbReference type="ChEBI" id="CHEBI:29105"/>
    </ligand>
</feature>
<dbReference type="GO" id="GO:0046872">
    <property type="term" value="F:metal ion binding"/>
    <property type="evidence" value="ECO:0007669"/>
    <property type="project" value="UniProtKB-KW"/>
</dbReference>
<accession>C6XKE4</accession>
<keyword evidence="2" id="KW-0808">Transferase</keyword>
<dbReference type="InterPro" id="IPR026590">
    <property type="entry name" value="Ssirtuin_cat_dom"/>
</dbReference>
<dbReference type="KEGG" id="hba:Hbal_0040"/>
<dbReference type="InterPro" id="IPR003000">
    <property type="entry name" value="Sirtuin"/>
</dbReference>
<evidence type="ECO:0000256" key="2">
    <source>
        <dbReference type="ARBA" id="ARBA00022679"/>
    </source>
</evidence>
<dbReference type="Pfam" id="PF02146">
    <property type="entry name" value="SIR2"/>
    <property type="match status" value="1"/>
</dbReference>
<keyword evidence="4" id="KW-0479">Metal-binding</keyword>
<keyword evidence="7" id="KW-1185">Reference proteome</keyword>
<dbReference type="RefSeq" id="WP_012777900.1">
    <property type="nucleotide sequence ID" value="NC_012982.1"/>
</dbReference>
<dbReference type="InterPro" id="IPR050134">
    <property type="entry name" value="NAD-dep_sirtuin_deacylases"/>
</dbReference>
<dbReference type="AlphaFoldDB" id="C6XKE4"/>
<name>C6XKE4_HIRBI</name>
<dbReference type="PANTHER" id="PTHR11085">
    <property type="entry name" value="NAD-DEPENDENT PROTEIN DEACYLASE SIRTUIN-5, MITOCHONDRIAL-RELATED"/>
    <property type="match status" value="1"/>
</dbReference>
<protein>
    <recommendedName>
        <fullName evidence="1">protein acetyllysine N-acetyltransferase</fullName>
        <ecNumber evidence="1">2.3.1.286</ecNumber>
    </recommendedName>
</protein>
<reference evidence="7" key="1">
    <citation type="journal article" date="2011" name="J. Bacteriol.">
        <title>Genome sequences of eight morphologically diverse alphaproteobacteria.</title>
        <authorList>
            <consortium name="US DOE Joint Genome Institute"/>
            <person name="Brown P.J."/>
            <person name="Kysela D.T."/>
            <person name="Buechlein A."/>
            <person name="Hemmerich C."/>
            <person name="Brun Y.V."/>
        </authorList>
    </citation>
    <scope>NUCLEOTIDE SEQUENCE [LARGE SCALE GENOMIC DNA]</scope>
    <source>
        <strain evidence="7">ATCC 49814 / DSM 5838 / IFAM 1418</strain>
    </source>
</reference>
<evidence type="ECO:0000256" key="1">
    <source>
        <dbReference type="ARBA" id="ARBA00012928"/>
    </source>
</evidence>
<feature type="binding site" evidence="4">
    <location>
        <position position="122"/>
    </location>
    <ligand>
        <name>Zn(2+)</name>
        <dbReference type="ChEBI" id="CHEBI:29105"/>
    </ligand>
</feature>
<dbReference type="PANTHER" id="PTHR11085:SF4">
    <property type="entry name" value="NAD-DEPENDENT PROTEIN DEACYLASE"/>
    <property type="match status" value="1"/>
</dbReference>
<feature type="domain" description="Deacetylase sirtuin-type" evidence="5">
    <location>
        <begin position="1"/>
        <end position="249"/>
    </location>
</feature>
<organism evidence="6 7">
    <name type="scientific">Hirschia baltica (strain ATCC 49814 / DSM 5838 / IFAM 1418)</name>
    <dbReference type="NCBI Taxonomy" id="582402"/>
    <lineage>
        <taxon>Bacteria</taxon>
        <taxon>Pseudomonadati</taxon>
        <taxon>Pseudomonadota</taxon>
        <taxon>Alphaproteobacteria</taxon>
        <taxon>Hyphomonadales</taxon>
        <taxon>Hyphomonadaceae</taxon>
        <taxon>Hirschia</taxon>
    </lineage>
</organism>
<dbReference type="OrthoDB" id="9800582at2"/>
<dbReference type="InterPro" id="IPR029035">
    <property type="entry name" value="DHS-like_NAD/FAD-binding_dom"/>
</dbReference>
<evidence type="ECO:0000259" key="5">
    <source>
        <dbReference type="PROSITE" id="PS50305"/>
    </source>
</evidence>
<evidence type="ECO:0000313" key="7">
    <source>
        <dbReference type="Proteomes" id="UP000002745"/>
    </source>
</evidence>
<dbReference type="Proteomes" id="UP000002745">
    <property type="component" value="Chromosome"/>
</dbReference>
<dbReference type="EC" id="2.3.1.286" evidence="1"/>
<comment type="caution">
    <text evidence="4">Lacks conserved residue(s) required for the propagation of feature annotation.</text>
</comment>
<sequence>MNYVQFKHVVLLTGAGVSVESGIPVYRNEDEIWTRKEMENFFRPDTFRKNPELVHDFYNKRRMDLKKIQPNKTHCHIAYLQDQLLGSRTKLTIITKNVDDLHEKAGTTDVIHILGDLNSAFCTICNIRIKCMGDLITQTICSNCKNKKTMRPDIVWAGEKPYHMDKIQAALDECDLFVSIGTSGSVYPTADFVNLAKKTGAVTVELNQKPSANATSFDHTNYGPASTIVPFWVDTFIHGQPDSALHPLQ</sequence>
<proteinExistence type="predicted"/>
<keyword evidence="3" id="KW-0520">NAD</keyword>
<dbReference type="HOGENOM" id="CLU_023643_3_1_5"/>
<evidence type="ECO:0000313" key="6">
    <source>
        <dbReference type="EMBL" id="ACT57742.1"/>
    </source>
</evidence>
<evidence type="ECO:0000256" key="3">
    <source>
        <dbReference type="ARBA" id="ARBA00023027"/>
    </source>
</evidence>
<dbReference type="GO" id="GO:0070403">
    <property type="term" value="F:NAD+ binding"/>
    <property type="evidence" value="ECO:0007669"/>
    <property type="project" value="InterPro"/>
</dbReference>
<gene>
    <name evidence="6" type="ordered locus">Hbal_0040</name>
</gene>
<feature type="binding site" evidence="4">
    <location>
        <position position="141"/>
    </location>
    <ligand>
        <name>Zn(2+)</name>
        <dbReference type="ChEBI" id="CHEBI:29105"/>
    </ligand>
</feature>
<feature type="binding site" evidence="4">
    <location>
        <position position="144"/>
    </location>
    <ligand>
        <name>Zn(2+)</name>
        <dbReference type="ChEBI" id="CHEBI:29105"/>
    </ligand>
</feature>
<dbReference type="EMBL" id="CP001678">
    <property type="protein sequence ID" value="ACT57742.1"/>
    <property type="molecule type" value="Genomic_DNA"/>
</dbReference>
<dbReference type="PROSITE" id="PS50305">
    <property type="entry name" value="SIRTUIN"/>
    <property type="match status" value="1"/>
</dbReference>